<comment type="caution">
    <text evidence="3">The sequence shown here is derived from an EMBL/GenBank/DDBJ whole genome shotgun (WGS) entry which is preliminary data.</text>
</comment>
<feature type="transmembrane region" description="Helical" evidence="2">
    <location>
        <begin position="190"/>
        <end position="210"/>
    </location>
</feature>
<accession>A0A6B0YXX3</accession>
<keyword evidence="2" id="KW-0812">Transmembrane</keyword>
<dbReference type="AlphaFoldDB" id="A0A6B0YXX3"/>
<proteinExistence type="predicted"/>
<gene>
    <name evidence="3" type="ORF">F4Y42_13960</name>
</gene>
<dbReference type="EMBL" id="VXRG01000115">
    <property type="protein sequence ID" value="MXY94542.1"/>
    <property type="molecule type" value="Genomic_DNA"/>
</dbReference>
<feature type="transmembrane region" description="Helical" evidence="2">
    <location>
        <begin position="151"/>
        <end position="178"/>
    </location>
</feature>
<name>A0A6B0YXX3_9CHLR</name>
<organism evidence="3">
    <name type="scientific">Caldilineaceae bacterium SB0664_bin_27</name>
    <dbReference type="NCBI Taxonomy" id="2605260"/>
    <lineage>
        <taxon>Bacteria</taxon>
        <taxon>Bacillati</taxon>
        <taxon>Chloroflexota</taxon>
        <taxon>Caldilineae</taxon>
        <taxon>Caldilineales</taxon>
        <taxon>Caldilineaceae</taxon>
    </lineage>
</organism>
<keyword evidence="2" id="KW-1133">Transmembrane helix</keyword>
<reference evidence="3" key="1">
    <citation type="submission" date="2019-09" db="EMBL/GenBank/DDBJ databases">
        <title>Characterisation of the sponge microbiome using genome-centric metagenomics.</title>
        <authorList>
            <person name="Engelberts J.P."/>
            <person name="Robbins S.J."/>
            <person name="De Goeij J.M."/>
            <person name="Aranda M."/>
            <person name="Bell S.C."/>
            <person name="Webster N.S."/>
        </authorList>
    </citation>
    <scope>NUCLEOTIDE SEQUENCE</scope>
    <source>
        <strain evidence="3">SB0664_bin_27</strain>
    </source>
</reference>
<evidence type="ECO:0000256" key="1">
    <source>
        <dbReference type="SAM" id="MobiDB-lite"/>
    </source>
</evidence>
<feature type="transmembrane region" description="Helical" evidence="2">
    <location>
        <begin position="246"/>
        <end position="266"/>
    </location>
</feature>
<evidence type="ECO:0000313" key="3">
    <source>
        <dbReference type="EMBL" id="MXY94542.1"/>
    </source>
</evidence>
<evidence type="ECO:0000256" key="2">
    <source>
        <dbReference type="SAM" id="Phobius"/>
    </source>
</evidence>
<feature type="transmembrane region" description="Helical" evidence="2">
    <location>
        <begin position="272"/>
        <end position="289"/>
    </location>
</feature>
<feature type="transmembrane region" description="Helical" evidence="2">
    <location>
        <begin position="222"/>
        <end position="239"/>
    </location>
</feature>
<keyword evidence="2" id="KW-0472">Membrane</keyword>
<sequence>MTTSERFGAAAADMRERRPPNSAPDANAEQESAPVTVSATSSSALLDARLWSEHSPWRISAAWSLAAAALVVGIGEVSQSVSPQTLVLLFLLVDPLWGNIWGGLATPEALPSIRLSLQHRRPWLPYLAMGSPAARVLGMHGPSVLAILTRAWLPCVVVAFAAAAAVGMPAVWATLVVLGLALTAWLQRHVALIPASVLHSLVVVAAPWFMGLTLFGLDPWNGLYWALILLWTLHVWCANSSLDNPGALGGLAGMAVAQAGIALLLIFGRAPLALAVLCILWLATWVAVYRGQPLQNIQASWTAALLVSAAAM</sequence>
<feature type="region of interest" description="Disordered" evidence="1">
    <location>
        <begin position="1"/>
        <end position="35"/>
    </location>
</feature>
<protein>
    <submittedName>
        <fullName evidence="3">Uncharacterized protein</fullName>
    </submittedName>
</protein>